<keyword evidence="4" id="KW-1185">Reference proteome</keyword>
<evidence type="ECO:0000313" key="4">
    <source>
        <dbReference type="Proteomes" id="UP001597375"/>
    </source>
</evidence>
<protein>
    <submittedName>
        <fullName evidence="3">CPBP family intramembrane glutamic endopeptidase</fullName>
        <ecNumber evidence="3">3.4.-.-</ecNumber>
    </submittedName>
</protein>
<feature type="transmembrane region" description="Helical" evidence="1">
    <location>
        <begin position="175"/>
        <end position="192"/>
    </location>
</feature>
<evidence type="ECO:0000259" key="2">
    <source>
        <dbReference type="Pfam" id="PF02517"/>
    </source>
</evidence>
<accession>A0ABW5DDQ7</accession>
<keyword evidence="3" id="KW-0378">Hydrolase</keyword>
<keyword evidence="1" id="KW-0812">Transmembrane</keyword>
<keyword evidence="1" id="KW-0472">Membrane</keyword>
<feature type="domain" description="CAAX prenyl protease 2/Lysostaphin resistance protein A-like" evidence="2">
    <location>
        <begin position="180"/>
        <end position="264"/>
    </location>
</feature>
<keyword evidence="1" id="KW-1133">Transmembrane helix</keyword>
<comment type="caution">
    <text evidence="3">The sequence shown here is derived from an EMBL/GenBank/DDBJ whole genome shotgun (WGS) entry which is preliminary data.</text>
</comment>
<feature type="transmembrane region" description="Helical" evidence="1">
    <location>
        <begin position="213"/>
        <end position="246"/>
    </location>
</feature>
<evidence type="ECO:0000256" key="1">
    <source>
        <dbReference type="SAM" id="Phobius"/>
    </source>
</evidence>
<dbReference type="EC" id="3.4.-.-" evidence="3"/>
<dbReference type="GO" id="GO:0016787">
    <property type="term" value="F:hydrolase activity"/>
    <property type="evidence" value="ECO:0007669"/>
    <property type="project" value="UniProtKB-KW"/>
</dbReference>
<reference evidence="4" key="1">
    <citation type="journal article" date="2019" name="Int. J. Syst. Evol. Microbiol.">
        <title>The Global Catalogue of Microorganisms (GCM) 10K type strain sequencing project: providing services to taxonomists for standard genome sequencing and annotation.</title>
        <authorList>
            <consortium name="The Broad Institute Genomics Platform"/>
            <consortium name="The Broad Institute Genome Sequencing Center for Infectious Disease"/>
            <person name="Wu L."/>
            <person name="Ma J."/>
        </authorList>
    </citation>
    <scope>NUCLEOTIDE SEQUENCE [LARGE SCALE GENOMIC DNA]</scope>
    <source>
        <strain evidence="4">CGMCC 4.7106</strain>
    </source>
</reference>
<dbReference type="InterPro" id="IPR003675">
    <property type="entry name" value="Rce1/LyrA-like_dom"/>
</dbReference>
<feature type="transmembrane region" description="Helical" evidence="1">
    <location>
        <begin position="48"/>
        <end position="69"/>
    </location>
</feature>
<feature type="transmembrane region" description="Helical" evidence="1">
    <location>
        <begin position="89"/>
        <end position="112"/>
    </location>
</feature>
<sequence>MDTITATSVHASYGLAFFIFLLAYAATSLRRRVNGGPPALYMGRVSIWYYRPIDIVGAGMISMVFYLLAIGNAAMEGQTDAPEMSMGGLIFSIGFQFFMAGIAAVIVLRRVNILEWLGLKWKKWPLVFAIAPVTVVSMWALFAGLYEFGYMELMERLGVEAVQDSVVMFQQEENLFLLGLMAFAASIVAPLCEEVVFRGYLYPVAKKFTGPWIAALCTALIFSAAHGSLAALLPLFIFGLVLVAIYEITGSLWAPIAVHALFNTATVVVQIASRYVELPQAPGK</sequence>
<dbReference type="RefSeq" id="WP_386821472.1">
    <property type="nucleotide sequence ID" value="NZ_JBHUIT010000034.1"/>
</dbReference>
<evidence type="ECO:0000313" key="3">
    <source>
        <dbReference type="EMBL" id="MFD2258029.1"/>
    </source>
</evidence>
<dbReference type="Pfam" id="PF02517">
    <property type="entry name" value="Rce1-like"/>
    <property type="match status" value="1"/>
</dbReference>
<dbReference type="PANTHER" id="PTHR43592:SF15">
    <property type="entry name" value="CAAX AMINO TERMINAL PROTEASE FAMILY PROTEIN"/>
    <property type="match status" value="1"/>
</dbReference>
<name>A0ABW5DDQ7_9BACT</name>
<feature type="transmembrane region" description="Helical" evidence="1">
    <location>
        <begin position="6"/>
        <end position="27"/>
    </location>
</feature>
<organism evidence="3 4">
    <name type="scientific">Luteolibacter algae</name>
    <dbReference type="NCBI Taxonomy" id="454151"/>
    <lineage>
        <taxon>Bacteria</taxon>
        <taxon>Pseudomonadati</taxon>
        <taxon>Verrucomicrobiota</taxon>
        <taxon>Verrucomicrobiia</taxon>
        <taxon>Verrucomicrobiales</taxon>
        <taxon>Verrucomicrobiaceae</taxon>
        <taxon>Luteolibacter</taxon>
    </lineage>
</organism>
<dbReference type="EMBL" id="JBHUIT010000034">
    <property type="protein sequence ID" value="MFD2258029.1"/>
    <property type="molecule type" value="Genomic_DNA"/>
</dbReference>
<feature type="transmembrane region" description="Helical" evidence="1">
    <location>
        <begin position="124"/>
        <end position="146"/>
    </location>
</feature>
<gene>
    <name evidence="3" type="ORF">ACFSSA_15215</name>
</gene>
<dbReference type="PANTHER" id="PTHR43592">
    <property type="entry name" value="CAAX AMINO TERMINAL PROTEASE"/>
    <property type="match status" value="1"/>
</dbReference>
<dbReference type="Proteomes" id="UP001597375">
    <property type="component" value="Unassembled WGS sequence"/>
</dbReference>
<proteinExistence type="predicted"/>